<accession>A0A6A5Z389</accession>
<organism evidence="1 2">
    <name type="scientific">Lophiotrema nucula</name>
    <dbReference type="NCBI Taxonomy" id="690887"/>
    <lineage>
        <taxon>Eukaryota</taxon>
        <taxon>Fungi</taxon>
        <taxon>Dikarya</taxon>
        <taxon>Ascomycota</taxon>
        <taxon>Pezizomycotina</taxon>
        <taxon>Dothideomycetes</taxon>
        <taxon>Pleosporomycetidae</taxon>
        <taxon>Pleosporales</taxon>
        <taxon>Lophiotremataceae</taxon>
        <taxon>Lophiotrema</taxon>
    </lineage>
</organism>
<dbReference type="EMBL" id="ML977327">
    <property type="protein sequence ID" value="KAF2113882.1"/>
    <property type="molecule type" value="Genomic_DNA"/>
</dbReference>
<name>A0A6A5Z389_9PLEO</name>
<sequence length="135" mass="14697">MPTRHSHSTFSDLRGHLSSQLSSYSRVDRGGGESSMHWGTLSPSLPLHLLARRSLQGPLSSALGHRMTTCGTLYCFPNTLLSSRAHVLRDAASDAANVTALDVDSRVSMAMVLGGFRMPKAKTAKLILSTLWYLR</sequence>
<gene>
    <name evidence="1" type="ORF">BDV96DRAFT_118916</name>
</gene>
<reference evidence="1" key="1">
    <citation type="journal article" date="2020" name="Stud. Mycol.">
        <title>101 Dothideomycetes genomes: a test case for predicting lifestyles and emergence of pathogens.</title>
        <authorList>
            <person name="Haridas S."/>
            <person name="Albert R."/>
            <person name="Binder M."/>
            <person name="Bloem J."/>
            <person name="Labutti K."/>
            <person name="Salamov A."/>
            <person name="Andreopoulos B."/>
            <person name="Baker S."/>
            <person name="Barry K."/>
            <person name="Bills G."/>
            <person name="Bluhm B."/>
            <person name="Cannon C."/>
            <person name="Castanera R."/>
            <person name="Culley D."/>
            <person name="Daum C."/>
            <person name="Ezra D."/>
            <person name="Gonzalez J."/>
            <person name="Henrissat B."/>
            <person name="Kuo A."/>
            <person name="Liang C."/>
            <person name="Lipzen A."/>
            <person name="Lutzoni F."/>
            <person name="Magnuson J."/>
            <person name="Mondo S."/>
            <person name="Nolan M."/>
            <person name="Ohm R."/>
            <person name="Pangilinan J."/>
            <person name="Park H.-J."/>
            <person name="Ramirez L."/>
            <person name="Alfaro M."/>
            <person name="Sun H."/>
            <person name="Tritt A."/>
            <person name="Yoshinaga Y."/>
            <person name="Zwiers L.-H."/>
            <person name="Turgeon B."/>
            <person name="Goodwin S."/>
            <person name="Spatafora J."/>
            <person name="Crous P."/>
            <person name="Grigoriev I."/>
        </authorList>
    </citation>
    <scope>NUCLEOTIDE SEQUENCE</scope>
    <source>
        <strain evidence="1">CBS 627.86</strain>
    </source>
</reference>
<dbReference type="AlphaFoldDB" id="A0A6A5Z389"/>
<protein>
    <submittedName>
        <fullName evidence="1">Uncharacterized protein</fullName>
    </submittedName>
</protein>
<evidence type="ECO:0000313" key="2">
    <source>
        <dbReference type="Proteomes" id="UP000799770"/>
    </source>
</evidence>
<keyword evidence="2" id="KW-1185">Reference proteome</keyword>
<evidence type="ECO:0000313" key="1">
    <source>
        <dbReference type="EMBL" id="KAF2113882.1"/>
    </source>
</evidence>
<proteinExistence type="predicted"/>
<dbReference type="Proteomes" id="UP000799770">
    <property type="component" value="Unassembled WGS sequence"/>
</dbReference>